<gene>
    <name evidence="2" type="ordered locus">GDI1415</name>
</gene>
<dbReference type="AlphaFoldDB" id="A9HFG3"/>
<dbReference type="Proteomes" id="UP000001176">
    <property type="component" value="Chromosome"/>
</dbReference>
<keyword evidence="3" id="KW-1185">Reference proteome</keyword>
<name>A9HFG3_GLUDA</name>
<evidence type="ECO:0000313" key="2">
    <source>
        <dbReference type="EMBL" id="CAP55358.1"/>
    </source>
</evidence>
<sequence length="40" mass="4175">MGRQAVRAGKGVMIGGQGAKPDNDAAKKAASEEMSSRWRA</sequence>
<feature type="compositionally biased region" description="Basic and acidic residues" evidence="1">
    <location>
        <begin position="21"/>
        <end position="40"/>
    </location>
</feature>
<dbReference type="EMBL" id="AM889285">
    <property type="protein sequence ID" value="CAP55358.1"/>
    <property type="molecule type" value="Genomic_DNA"/>
</dbReference>
<dbReference type="KEGG" id="gdi:GDI1415"/>
<evidence type="ECO:0000313" key="3">
    <source>
        <dbReference type="Proteomes" id="UP000001176"/>
    </source>
</evidence>
<organism evidence="2 3">
    <name type="scientific">Gluconacetobacter diazotrophicus (strain ATCC 49037 / DSM 5601 / CCUG 37298 / CIP 103539 / LMG 7603 / PAl5)</name>
    <dbReference type="NCBI Taxonomy" id="272568"/>
    <lineage>
        <taxon>Bacteria</taxon>
        <taxon>Pseudomonadati</taxon>
        <taxon>Pseudomonadota</taxon>
        <taxon>Alphaproteobacteria</taxon>
        <taxon>Acetobacterales</taxon>
        <taxon>Acetobacteraceae</taxon>
        <taxon>Gluconacetobacter</taxon>
    </lineage>
</organism>
<reference evidence="2 3" key="1">
    <citation type="journal article" date="2009" name="BMC Genomics">
        <title>Complete genome sequence of the sugarcane nitrogen-fixing endophyte Gluconacetobacter diazotrophicus Pal5.</title>
        <authorList>
            <person name="Bertalan M."/>
            <person name="Albano R."/>
            <person name="Padua V."/>
            <person name="Rouws L."/>
            <person name="Rojas C."/>
            <person name="Hemerly A."/>
            <person name="Teixeira K."/>
            <person name="Schwab S."/>
            <person name="Araujo J."/>
            <person name="Oliveira A."/>
            <person name="Franca L."/>
            <person name="Magalhaes V."/>
            <person name="Alqueres S."/>
            <person name="Cardoso A."/>
            <person name="Almeida W."/>
            <person name="Loureiro M.M."/>
            <person name="Nogueira E."/>
            <person name="Cidade D."/>
            <person name="Oliveira D."/>
            <person name="Simao T."/>
            <person name="Macedo J."/>
            <person name="Valadao A."/>
            <person name="Dreschsel M."/>
            <person name="Freitas F."/>
            <person name="Vidal M."/>
            <person name="Guedes H."/>
            <person name="Rodrigues E."/>
            <person name="Meneses C."/>
            <person name="Brioso P."/>
            <person name="Pozzer L."/>
            <person name="Figueiredo D."/>
            <person name="Montano H."/>
            <person name="Junior J."/>
            <person name="Filho G."/>
            <person name="Flores V."/>
            <person name="Ferreira B."/>
            <person name="Branco A."/>
            <person name="Gonzalez P."/>
            <person name="Guillobel H."/>
            <person name="Lemos M."/>
            <person name="Seibel L."/>
            <person name="Macedo J."/>
            <person name="Alves-Ferreira M."/>
            <person name="Sachetto-Martins G."/>
            <person name="Coelho A."/>
            <person name="Santos E."/>
            <person name="Amaral G."/>
            <person name="Neves A."/>
            <person name="Pacheco A.B."/>
            <person name="Carvalho D."/>
            <person name="Lery L."/>
            <person name="Bisch P."/>
            <person name="Rossle S.C."/>
            <person name="Urmenyi T."/>
            <person name="Kruger W.V."/>
            <person name="Martins O."/>
            <person name="Baldani J.I."/>
            <person name="Ferreira P.C."/>
        </authorList>
    </citation>
    <scope>NUCLEOTIDE SEQUENCE [LARGE SCALE GENOMIC DNA]</scope>
    <source>
        <strain evidence="3">ATCC 49037 / DSM 5601 / CCUG 37298 / CIP 103539 / LMG 7603 / PAl5</strain>
    </source>
</reference>
<protein>
    <submittedName>
        <fullName evidence="2">Uncharacterized protein</fullName>
    </submittedName>
</protein>
<evidence type="ECO:0000256" key="1">
    <source>
        <dbReference type="SAM" id="MobiDB-lite"/>
    </source>
</evidence>
<accession>A9HFG3</accession>
<proteinExistence type="predicted"/>
<feature type="region of interest" description="Disordered" evidence="1">
    <location>
        <begin position="1"/>
        <end position="40"/>
    </location>
</feature>